<dbReference type="WBParaSite" id="HPLM_0000671201-mRNA-1">
    <property type="protein sequence ID" value="HPLM_0000671201-mRNA-1"/>
    <property type="gene ID" value="HPLM_0000671201"/>
</dbReference>
<proteinExistence type="predicted"/>
<dbReference type="AlphaFoldDB" id="A0A158QLL4"/>
<sequence>MSSAVEPPEVEEALYAQSAESDDPNHEEILQRCLTDSKYMYESVIVARLWDLTQQKPSTSHLKLESNEMTDSGFSRSTRSKHSHEPRSLFDSAIGGELFSSEDESVDKPGSLFDSIRFSQRVGKDAYLTVTMARNSCDEIL</sequence>
<name>A0A158QLL4_HAEPC</name>
<dbReference type="EMBL" id="UZAF01016533">
    <property type="protein sequence ID" value="VDO29777.1"/>
    <property type="molecule type" value="Genomic_DNA"/>
</dbReference>
<protein>
    <submittedName>
        <fullName evidence="2 4">Uncharacterized protein</fullName>
    </submittedName>
</protein>
<evidence type="ECO:0000313" key="4">
    <source>
        <dbReference type="WBParaSite" id="HPLM_0000671201-mRNA-1"/>
    </source>
</evidence>
<evidence type="ECO:0000256" key="1">
    <source>
        <dbReference type="SAM" id="MobiDB-lite"/>
    </source>
</evidence>
<gene>
    <name evidence="2" type="ORF">HPLM_LOCUS6704</name>
</gene>
<organism evidence="4">
    <name type="scientific">Haemonchus placei</name>
    <name type="common">Barber's pole worm</name>
    <dbReference type="NCBI Taxonomy" id="6290"/>
    <lineage>
        <taxon>Eukaryota</taxon>
        <taxon>Metazoa</taxon>
        <taxon>Ecdysozoa</taxon>
        <taxon>Nematoda</taxon>
        <taxon>Chromadorea</taxon>
        <taxon>Rhabditida</taxon>
        <taxon>Rhabditina</taxon>
        <taxon>Rhabditomorpha</taxon>
        <taxon>Strongyloidea</taxon>
        <taxon>Trichostrongylidae</taxon>
        <taxon>Haemonchus</taxon>
    </lineage>
</organism>
<evidence type="ECO:0000313" key="2">
    <source>
        <dbReference type="EMBL" id="VDO29777.1"/>
    </source>
</evidence>
<dbReference type="OrthoDB" id="5867448at2759"/>
<accession>A0A158QLL4</accession>
<feature type="region of interest" description="Disordered" evidence="1">
    <location>
        <begin position="59"/>
        <end position="87"/>
    </location>
</feature>
<dbReference type="Proteomes" id="UP000268014">
    <property type="component" value="Unassembled WGS sequence"/>
</dbReference>
<evidence type="ECO:0000313" key="3">
    <source>
        <dbReference type="Proteomes" id="UP000268014"/>
    </source>
</evidence>
<feature type="compositionally biased region" description="Polar residues" evidence="1">
    <location>
        <begin position="59"/>
        <end position="77"/>
    </location>
</feature>
<reference evidence="2 3" key="2">
    <citation type="submission" date="2018-11" db="EMBL/GenBank/DDBJ databases">
        <authorList>
            <consortium name="Pathogen Informatics"/>
        </authorList>
    </citation>
    <scope>NUCLEOTIDE SEQUENCE [LARGE SCALE GENOMIC DNA]</scope>
    <source>
        <strain evidence="2 3">MHpl1</strain>
    </source>
</reference>
<keyword evidence="3" id="KW-1185">Reference proteome</keyword>
<reference evidence="4" key="1">
    <citation type="submission" date="2016-04" db="UniProtKB">
        <authorList>
            <consortium name="WormBaseParasite"/>
        </authorList>
    </citation>
    <scope>IDENTIFICATION</scope>
</reference>